<evidence type="ECO:0000313" key="1">
    <source>
        <dbReference type="EMBL" id="RED47060.1"/>
    </source>
</evidence>
<name>A0A3D9HC53_9FLAO</name>
<organism evidence="1 2">
    <name type="scientific">Winogradskyella eximia</name>
    <dbReference type="NCBI Taxonomy" id="262006"/>
    <lineage>
        <taxon>Bacteria</taxon>
        <taxon>Pseudomonadati</taxon>
        <taxon>Bacteroidota</taxon>
        <taxon>Flavobacteriia</taxon>
        <taxon>Flavobacteriales</taxon>
        <taxon>Flavobacteriaceae</taxon>
        <taxon>Winogradskyella</taxon>
    </lineage>
</organism>
<reference evidence="1 2" key="1">
    <citation type="submission" date="2018-07" db="EMBL/GenBank/DDBJ databases">
        <title>Genomic Encyclopedia of Type Strains, Phase III (KMG-III): the genomes of soil and plant-associated and newly described type strains.</title>
        <authorList>
            <person name="Whitman W."/>
        </authorList>
    </citation>
    <scope>NUCLEOTIDE SEQUENCE [LARGE SCALE GENOMIC DNA]</scope>
    <source>
        <strain evidence="1 2">CECT 7946</strain>
    </source>
</reference>
<dbReference type="EMBL" id="QRDV01000001">
    <property type="protein sequence ID" value="RED47060.1"/>
    <property type="molecule type" value="Genomic_DNA"/>
</dbReference>
<dbReference type="OrthoDB" id="9771584at2"/>
<evidence type="ECO:0008006" key="3">
    <source>
        <dbReference type="Google" id="ProtNLM"/>
    </source>
</evidence>
<gene>
    <name evidence="1" type="ORF">DFQ10_101839</name>
</gene>
<proteinExistence type="predicted"/>
<dbReference type="Gene3D" id="3.20.20.370">
    <property type="entry name" value="Glycoside hydrolase/deacetylase"/>
    <property type="match status" value="1"/>
</dbReference>
<dbReference type="Proteomes" id="UP000256980">
    <property type="component" value="Unassembled WGS sequence"/>
</dbReference>
<evidence type="ECO:0000313" key="2">
    <source>
        <dbReference type="Proteomes" id="UP000256980"/>
    </source>
</evidence>
<dbReference type="RefSeq" id="WP_115816098.1">
    <property type="nucleotide sequence ID" value="NZ_QRDV01000001.1"/>
</dbReference>
<accession>A0A3D9HC53</accession>
<protein>
    <recommendedName>
        <fullName evidence="3">Polysaccharide deacetylase</fullName>
    </recommendedName>
</protein>
<comment type="caution">
    <text evidence="1">The sequence shown here is derived from an EMBL/GenBank/DDBJ whole genome shotgun (WGS) entry which is preliminary data.</text>
</comment>
<dbReference type="InterPro" id="IPR011330">
    <property type="entry name" value="Glyco_hydro/deAcase_b/a-brl"/>
</dbReference>
<dbReference type="GO" id="GO:0005975">
    <property type="term" value="P:carbohydrate metabolic process"/>
    <property type="evidence" value="ECO:0007669"/>
    <property type="project" value="InterPro"/>
</dbReference>
<dbReference type="SUPFAM" id="SSF88713">
    <property type="entry name" value="Glycoside hydrolase/deacetylase"/>
    <property type="match status" value="1"/>
</dbReference>
<keyword evidence="2" id="KW-1185">Reference proteome</keyword>
<dbReference type="AlphaFoldDB" id="A0A3D9HC53"/>
<sequence length="327" mass="37938">MNSNIYLSITIDTECDKGAKWKVKQPMSFHNMYNGVVNRLQPLFDKYNVKATYLLSPEIIRDERSVEILKKFDSKVELGTHLHAEFIEPQANFTSDTTKEFQSNFDPEIEKAKLVNLTNLFIETFGYRPLSFRAGRFGISKYSLKFLQDLGYLVDSSVTPDFTIKNKESKQVINFFGAPYQPYFPSEKDFRRHGKLSILQVPVTVVHKRVLNVPLWIKRGIMVDKSYQHIIFNYLTQFSKPRWLRPTYADIDQMKSITNDMVKQAKGSDVFLCMMFHSNEFEVGMSPYSLNEAAVDKILDRLDAYLSWVTSKDNFSSLGLSEIKTKF</sequence>